<dbReference type="InParanoid" id="A0A7J7CSM9"/>
<evidence type="ECO:0000313" key="2">
    <source>
        <dbReference type="EMBL" id="KAF5737112.1"/>
    </source>
</evidence>
<sequence>MGLLHKAVSRNCTPMVELLLRYVLDKATDNPRSEQTQQVDALYARFIFKPDATGPAGLTPLHVAVSKDGSEHVLDALTDDPGLVGIQAWKNARDSMGFTPYDYACLRGHDSYTDLVQRKIKKRCESKHVVLDIPGSLMDCNKKPKDVVKSLKATIFQTEMLQKSTEKLHCRMCEKKIAYGNNTRTSLVYRPAVVSLVAIAAVCVCVALIFRGSPEVINVLRPFRWELLKYGSG</sequence>
<name>A0A7J7CSM9_TRIWF</name>
<dbReference type="AlphaFoldDB" id="A0A7J7CSM9"/>
<keyword evidence="1" id="KW-0472">Membrane</keyword>
<comment type="caution">
    <text evidence="2">The sequence shown here is derived from an EMBL/GenBank/DDBJ whole genome shotgun (WGS) entry which is preliminary data.</text>
</comment>
<dbReference type="EMBL" id="JAAARO010000014">
    <property type="protein sequence ID" value="KAF5737112.1"/>
    <property type="molecule type" value="Genomic_DNA"/>
</dbReference>
<protein>
    <submittedName>
        <fullName evidence="2">Squamosa promoter-binding protein putative isoform 2</fullName>
    </submittedName>
</protein>
<organism evidence="2 3">
    <name type="scientific">Tripterygium wilfordii</name>
    <name type="common">Thunder God vine</name>
    <dbReference type="NCBI Taxonomy" id="458696"/>
    <lineage>
        <taxon>Eukaryota</taxon>
        <taxon>Viridiplantae</taxon>
        <taxon>Streptophyta</taxon>
        <taxon>Embryophyta</taxon>
        <taxon>Tracheophyta</taxon>
        <taxon>Spermatophyta</taxon>
        <taxon>Magnoliopsida</taxon>
        <taxon>eudicotyledons</taxon>
        <taxon>Gunneridae</taxon>
        <taxon>Pentapetalae</taxon>
        <taxon>rosids</taxon>
        <taxon>fabids</taxon>
        <taxon>Celastrales</taxon>
        <taxon>Celastraceae</taxon>
        <taxon>Tripterygium</taxon>
    </lineage>
</organism>
<keyword evidence="1" id="KW-0812">Transmembrane</keyword>
<dbReference type="Proteomes" id="UP000593562">
    <property type="component" value="Unassembled WGS sequence"/>
</dbReference>
<dbReference type="InterPro" id="IPR036770">
    <property type="entry name" value="Ankyrin_rpt-contain_sf"/>
</dbReference>
<reference evidence="2 3" key="1">
    <citation type="journal article" date="2020" name="Nat. Commun.">
        <title>Genome of Tripterygium wilfordii and identification of cytochrome P450 involved in triptolide biosynthesis.</title>
        <authorList>
            <person name="Tu L."/>
            <person name="Su P."/>
            <person name="Zhang Z."/>
            <person name="Gao L."/>
            <person name="Wang J."/>
            <person name="Hu T."/>
            <person name="Zhou J."/>
            <person name="Zhang Y."/>
            <person name="Zhao Y."/>
            <person name="Liu Y."/>
            <person name="Song Y."/>
            <person name="Tong Y."/>
            <person name="Lu Y."/>
            <person name="Yang J."/>
            <person name="Xu C."/>
            <person name="Jia M."/>
            <person name="Peters R.J."/>
            <person name="Huang L."/>
            <person name="Gao W."/>
        </authorList>
    </citation>
    <scope>NUCLEOTIDE SEQUENCE [LARGE SCALE GENOMIC DNA]</scope>
    <source>
        <strain evidence="3">cv. XIE 37</strain>
        <tissue evidence="2">Leaf</tissue>
    </source>
</reference>
<feature type="transmembrane region" description="Helical" evidence="1">
    <location>
        <begin position="187"/>
        <end position="210"/>
    </location>
</feature>
<accession>A0A7J7CSM9</accession>
<evidence type="ECO:0000313" key="3">
    <source>
        <dbReference type="Proteomes" id="UP000593562"/>
    </source>
</evidence>
<gene>
    <name evidence="2" type="ORF">HS088_TW14G01269</name>
</gene>
<keyword evidence="3" id="KW-1185">Reference proteome</keyword>
<dbReference type="SUPFAM" id="SSF48403">
    <property type="entry name" value="Ankyrin repeat"/>
    <property type="match status" value="1"/>
</dbReference>
<keyword evidence="1" id="KW-1133">Transmembrane helix</keyword>
<proteinExistence type="predicted"/>
<dbReference type="Gene3D" id="1.25.40.20">
    <property type="entry name" value="Ankyrin repeat-containing domain"/>
    <property type="match status" value="1"/>
</dbReference>
<evidence type="ECO:0000256" key="1">
    <source>
        <dbReference type="SAM" id="Phobius"/>
    </source>
</evidence>